<reference evidence="2 3" key="1">
    <citation type="submission" date="2020-10" db="EMBL/GenBank/DDBJ databases">
        <title>Sequencing the genomes of 1000 actinobacteria strains.</title>
        <authorList>
            <person name="Klenk H.-P."/>
        </authorList>
    </citation>
    <scope>NUCLEOTIDE SEQUENCE [LARGE SCALE GENOMIC DNA]</scope>
    <source>
        <strain evidence="2 3">DSM 43748</strain>
    </source>
</reference>
<dbReference type="Pfam" id="PF13788">
    <property type="entry name" value="DUF4180"/>
    <property type="match status" value="1"/>
</dbReference>
<evidence type="ECO:0000313" key="2">
    <source>
        <dbReference type="EMBL" id="MBE1558799.1"/>
    </source>
</evidence>
<keyword evidence="3" id="KW-1185">Reference proteome</keyword>
<dbReference type="Proteomes" id="UP000661607">
    <property type="component" value="Unassembled WGS sequence"/>
</dbReference>
<dbReference type="RefSeq" id="WP_225958503.1">
    <property type="nucleotide sequence ID" value="NZ_BAAASY010000037.1"/>
</dbReference>
<organism evidence="2 3">
    <name type="scientific">Nonomuraea africana</name>
    <dbReference type="NCBI Taxonomy" id="46171"/>
    <lineage>
        <taxon>Bacteria</taxon>
        <taxon>Bacillati</taxon>
        <taxon>Actinomycetota</taxon>
        <taxon>Actinomycetes</taxon>
        <taxon>Streptosporangiales</taxon>
        <taxon>Streptosporangiaceae</taxon>
        <taxon>Nonomuraea</taxon>
    </lineage>
</organism>
<evidence type="ECO:0000259" key="1">
    <source>
        <dbReference type="Pfam" id="PF13788"/>
    </source>
</evidence>
<gene>
    <name evidence="2" type="ORF">H4W81_001578</name>
</gene>
<protein>
    <recommendedName>
        <fullName evidence="1">DUF4180 domain-containing protein</fullName>
    </recommendedName>
</protein>
<evidence type="ECO:0000313" key="3">
    <source>
        <dbReference type="Proteomes" id="UP000661607"/>
    </source>
</evidence>
<sequence>MKGKIVPDVMQERGGVPVLMCDPAGPPVATMQDVLDLIAAAFAGAGVVAVPASRLDARFFSLGTRFAGEVMQKFVNYRLRLAIVGDISGHLAAGSALRALVHESNQADQVWFLPDLESLDARLRTAAIS</sequence>
<dbReference type="InterPro" id="IPR025438">
    <property type="entry name" value="DUF4180"/>
</dbReference>
<accession>A0ABR9K9W7</accession>
<comment type="caution">
    <text evidence="2">The sequence shown here is derived from an EMBL/GenBank/DDBJ whole genome shotgun (WGS) entry which is preliminary data.</text>
</comment>
<dbReference type="EMBL" id="JADBEF010000001">
    <property type="protein sequence ID" value="MBE1558799.1"/>
    <property type="molecule type" value="Genomic_DNA"/>
</dbReference>
<feature type="domain" description="DUF4180" evidence="1">
    <location>
        <begin position="15"/>
        <end position="123"/>
    </location>
</feature>
<proteinExistence type="predicted"/>
<name>A0ABR9K9W7_9ACTN</name>